<evidence type="ECO:0000256" key="1">
    <source>
        <dbReference type="SAM" id="Phobius"/>
    </source>
</evidence>
<dbReference type="OrthoDB" id="9866176at2"/>
<feature type="transmembrane region" description="Helical" evidence="1">
    <location>
        <begin position="16"/>
        <end position="34"/>
    </location>
</feature>
<keyword evidence="1" id="KW-1133">Transmembrane helix</keyword>
<keyword evidence="3" id="KW-1185">Reference proteome</keyword>
<gene>
    <name evidence="2" type="ORF">SAMN05444004_10279</name>
</gene>
<evidence type="ECO:0000313" key="3">
    <source>
        <dbReference type="Proteomes" id="UP000198914"/>
    </source>
</evidence>
<protein>
    <submittedName>
        <fullName evidence="2">Uncharacterized protein</fullName>
    </submittedName>
</protein>
<keyword evidence="1" id="KW-0472">Membrane</keyword>
<dbReference type="Proteomes" id="UP000198914">
    <property type="component" value="Unassembled WGS sequence"/>
</dbReference>
<dbReference type="RefSeq" id="WP_139176543.1">
    <property type="nucleotide sequence ID" value="NZ_FNPX01000002.1"/>
</dbReference>
<name>A0A1H3L5J7_9RHOB</name>
<dbReference type="AlphaFoldDB" id="A0A1H3L5J7"/>
<evidence type="ECO:0000313" key="2">
    <source>
        <dbReference type="EMBL" id="SDY59145.1"/>
    </source>
</evidence>
<reference evidence="3" key="1">
    <citation type="submission" date="2016-10" db="EMBL/GenBank/DDBJ databases">
        <authorList>
            <person name="Varghese N."/>
            <person name="Submissions S."/>
        </authorList>
    </citation>
    <scope>NUCLEOTIDE SEQUENCE [LARGE SCALE GENOMIC DNA]</scope>
    <source>
        <strain evidence="3">DSM 100420</strain>
    </source>
</reference>
<dbReference type="STRING" id="1244108.SAMN05444004_10279"/>
<proteinExistence type="predicted"/>
<organism evidence="2 3">
    <name type="scientific">Jannaschia faecimaris</name>
    <dbReference type="NCBI Taxonomy" id="1244108"/>
    <lineage>
        <taxon>Bacteria</taxon>
        <taxon>Pseudomonadati</taxon>
        <taxon>Pseudomonadota</taxon>
        <taxon>Alphaproteobacteria</taxon>
        <taxon>Rhodobacterales</taxon>
        <taxon>Roseobacteraceae</taxon>
        <taxon>Jannaschia</taxon>
    </lineage>
</organism>
<dbReference type="EMBL" id="FNPX01000002">
    <property type="protein sequence ID" value="SDY59145.1"/>
    <property type="molecule type" value="Genomic_DNA"/>
</dbReference>
<keyword evidence="1" id="KW-0812">Transmembrane</keyword>
<accession>A0A1H3L5J7</accession>
<sequence>MTDFIEGRRARRVRTLLLPMVMAAGALVAWLIVLNDLNGAPTDYVALDPASFEEIEFLALADQSAAPALRTALTRACDLNGCEADVLHPMILASTARMTPTELEAALDAQGRAQSESLAIRNRTLPSSDEARMAEMEIRAAEQIAALYEAELAER</sequence>